<protein>
    <recommendedName>
        <fullName evidence="1">YTH domain-containing family protein</fullName>
    </recommendedName>
</protein>
<evidence type="ECO:0000256" key="2">
    <source>
        <dbReference type="SAM" id="MobiDB-lite"/>
    </source>
</evidence>
<dbReference type="Pfam" id="PF04146">
    <property type="entry name" value="YTH"/>
    <property type="match status" value="1"/>
</dbReference>
<feature type="domain" description="YTH" evidence="3">
    <location>
        <begin position="470"/>
        <end position="607"/>
    </location>
</feature>
<evidence type="ECO:0000259" key="3">
    <source>
        <dbReference type="PROSITE" id="PS50882"/>
    </source>
</evidence>
<dbReference type="InterPro" id="IPR045168">
    <property type="entry name" value="YTH_prot"/>
</dbReference>
<evidence type="ECO:0000313" key="5">
    <source>
        <dbReference type="Proteomes" id="UP000811246"/>
    </source>
</evidence>
<feature type="region of interest" description="Disordered" evidence="2">
    <location>
        <begin position="631"/>
        <end position="650"/>
    </location>
</feature>
<gene>
    <name evidence="4" type="ORF">I3842_09G001700</name>
</gene>
<dbReference type="CDD" id="cd21134">
    <property type="entry name" value="YTH"/>
    <property type="match status" value="1"/>
</dbReference>
<feature type="compositionally biased region" description="Gly residues" evidence="2">
    <location>
        <begin position="701"/>
        <end position="713"/>
    </location>
</feature>
<name>A0A922DZN4_CARIL</name>
<sequence length="732" mass="79752">MVILGCDLMTLWFVQGCLCMCLWFLNLCACQWVYSPSTPAITETADILQNFSLDSQSDALEVTNPAKMYGLVDSSNHTKGMTKPLNPNASNFPNGDQSSAYYYVGYDRQGNEWNGYSKYVNPDGGIAHSLYGDNGSFMYHQGYCYSPYGPYDSPGSPTPTMGQDGQLCGAQQCPYPIPYHEVSTRTTQPYAANQVRVPQGEILTSTAADQLPPLVASGGNPNKIAIGGCVNEKTSLKPCFQNSSLNAYGSYGRGGSLVGIPSFPNPDPRFGFDEIRLPIPSFNASLIPDGQSMCGASACSSSPFMHANNLSLRRNQNLCRLPHFMNWHNARPTSGLGMAPGIMNQLYPSNAVYGPYGNTLRAGSGFGSFGFDSKTSGRGLAIDNKYKKWGCGPITLAYGNENLDRSNELSKGPRAKGFDFRNQKGCGHIALAIEGKNLPVIENEKEANFPIIPNKEEYNREDSPEDCLDAKFFVLKSYSEDDVHNSIKYSVWASTSNGNKKLDAAYQEAKEKPGGCPVFLLFSVNGSGQFVGLAEMIGPVNFEKTLECWQQDKWNGSFSVKWHIIKDLPNSLLRHITLENNENKPVTNSRDTQEVKFDQGIQVLKIFKGHSSKTCILDDFGFYEARQRTMLEKKSKQQEPQMQPGDIFFPVGKPRDAATDIVKEKLPKASDVSLIKEPVVAEAASLEKADGDEALSEGEGKGSGATLGDGQGGSKPFIASERKGVSNGVASS</sequence>
<dbReference type="PANTHER" id="PTHR12357:SF99">
    <property type="entry name" value="YTH DOMAIN-CONTAINING PROTEIN ECT2-RELATED"/>
    <property type="match status" value="1"/>
</dbReference>
<comment type="function">
    <text evidence="1">Specifically recognizes and binds N6-methyladenosine (m6A)-containing RNAs, and regulates mRNA stability. M6A is a modification present at internal sites of mRNAs and some non-coding RNAs and plays a role in mRNA stability and processing.</text>
</comment>
<dbReference type="InterPro" id="IPR007275">
    <property type="entry name" value="YTH_domain"/>
</dbReference>
<comment type="caution">
    <text evidence="4">The sequence shown here is derived from an EMBL/GenBank/DDBJ whole genome shotgun (WGS) entry which is preliminary data.</text>
</comment>
<dbReference type="AlphaFoldDB" id="A0A922DZN4"/>
<evidence type="ECO:0000313" key="4">
    <source>
        <dbReference type="EMBL" id="KAG6693447.1"/>
    </source>
</evidence>
<proteinExistence type="inferred from homology"/>
<dbReference type="GO" id="GO:1990247">
    <property type="term" value="F:N6-methyladenosine-containing RNA reader activity"/>
    <property type="evidence" value="ECO:0007669"/>
    <property type="project" value="UniProtKB-UniRule"/>
</dbReference>
<dbReference type="GO" id="GO:0003729">
    <property type="term" value="F:mRNA binding"/>
    <property type="evidence" value="ECO:0007669"/>
    <property type="project" value="UniProtKB-UniRule"/>
</dbReference>
<comment type="similarity">
    <text evidence="1">Belongs to the YTHDF family.</text>
</comment>
<dbReference type="GO" id="GO:0005737">
    <property type="term" value="C:cytoplasm"/>
    <property type="evidence" value="ECO:0007669"/>
    <property type="project" value="TreeGrafter"/>
</dbReference>
<dbReference type="Proteomes" id="UP000811246">
    <property type="component" value="Chromosome 9"/>
</dbReference>
<dbReference type="GO" id="GO:0061157">
    <property type="term" value="P:mRNA destabilization"/>
    <property type="evidence" value="ECO:0007669"/>
    <property type="project" value="TreeGrafter"/>
</dbReference>
<organism evidence="4 5">
    <name type="scientific">Carya illinoinensis</name>
    <name type="common">Pecan</name>
    <dbReference type="NCBI Taxonomy" id="32201"/>
    <lineage>
        <taxon>Eukaryota</taxon>
        <taxon>Viridiplantae</taxon>
        <taxon>Streptophyta</taxon>
        <taxon>Embryophyta</taxon>
        <taxon>Tracheophyta</taxon>
        <taxon>Spermatophyta</taxon>
        <taxon>Magnoliopsida</taxon>
        <taxon>eudicotyledons</taxon>
        <taxon>Gunneridae</taxon>
        <taxon>Pentapetalae</taxon>
        <taxon>rosids</taxon>
        <taxon>fabids</taxon>
        <taxon>Fagales</taxon>
        <taxon>Juglandaceae</taxon>
        <taxon>Carya</taxon>
    </lineage>
</organism>
<accession>A0A922DZN4</accession>
<feature type="region of interest" description="Disordered" evidence="2">
    <location>
        <begin position="686"/>
        <end position="732"/>
    </location>
</feature>
<dbReference type="PANTHER" id="PTHR12357">
    <property type="entry name" value="YTH YT521-B HOMOLOGY DOMAIN-CONTAINING"/>
    <property type="match status" value="1"/>
</dbReference>
<dbReference type="EMBL" id="CM031833">
    <property type="protein sequence ID" value="KAG6693447.1"/>
    <property type="molecule type" value="Genomic_DNA"/>
</dbReference>
<reference evidence="4" key="1">
    <citation type="submission" date="2021-01" db="EMBL/GenBank/DDBJ databases">
        <authorList>
            <person name="Lovell J.T."/>
            <person name="Bentley N."/>
            <person name="Bhattarai G."/>
            <person name="Jenkins J.W."/>
            <person name="Sreedasyam A."/>
            <person name="Alarcon Y."/>
            <person name="Bock C."/>
            <person name="Boston L."/>
            <person name="Carlson J."/>
            <person name="Cervantes K."/>
            <person name="Clermont K."/>
            <person name="Krom N."/>
            <person name="Kubenka K."/>
            <person name="Mamidi S."/>
            <person name="Mattison C."/>
            <person name="Monteros M."/>
            <person name="Pisani C."/>
            <person name="Plott C."/>
            <person name="Rajasekar S."/>
            <person name="Rhein H.S."/>
            <person name="Rohla C."/>
            <person name="Song M."/>
            <person name="Hilaire R.S."/>
            <person name="Shu S."/>
            <person name="Wells L."/>
            <person name="Wang X."/>
            <person name="Webber J."/>
            <person name="Heerema R.J."/>
            <person name="Klein P."/>
            <person name="Conner P."/>
            <person name="Grauke L."/>
            <person name="Grimwood J."/>
            <person name="Schmutz J."/>
            <person name="Randall J.J."/>
        </authorList>
    </citation>
    <scope>NUCLEOTIDE SEQUENCE</scope>
    <source>
        <tissue evidence="4">Leaf</tissue>
    </source>
</reference>
<keyword evidence="1" id="KW-0694">RNA-binding</keyword>
<dbReference type="PROSITE" id="PS50882">
    <property type="entry name" value="YTH"/>
    <property type="match status" value="1"/>
</dbReference>
<evidence type="ECO:0000256" key="1">
    <source>
        <dbReference type="RuleBase" id="RU369095"/>
    </source>
</evidence>